<dbReference type="SUPFAM" id="SSF141694">
    <property type="entry name" value="AF2212/PG0164-like"/>
    <property type="match status" value="1"/>
</dbReference>
<protein>
    <recommendedName>
        <fullName evidence="3">DUF1905 domain-containing protein</fullName>
    </recommendedName>
</protein>
<name>A0A8J3ZAU1_9ACTN</name>
<proteinExistence type="predicted"/>
<dbReference type="EMBL" id="BOPG01000058">
    <property type="protein sequence ID" value="GIJ60709.1"/>
    <property type="molecule type" value="Genomic_DNA"/>
</dbReference>
<dbReference type="Pfam" id="PF08922">
    <property type="entry name" value="DUF1905"/>
    <property type="match status" value="1"/>
</dbReference>
<gene>
    <name evidence="1" type="ORF">Vau01_082250</name>
</gene>
<dbReference type="Proteomes" id="UP000612585">
    <property type="component" value="Unassembled WGS sequence"/>
</dbReference>
<organism evidence="1 2">
    <name type="scientific">Virgisporangium aurantiacum</name>
    <dbReference type="NCBI Taxonomy" id="175570"/>
    <lineage>
        <taxon>Bacteria</taxon>
        <taxon>Bacillati</taxon>
        <taxon>Actinomycetota</taxon>
        <taxon>Actinomycetes</taxon>
        <taxon>Micromonosporales</taxon>
        <taxon>Micromonosporaceae</taxon>
        <taxon>Virgisporangium</taxon>
    </lineage>
</organism>
<evidence type="ECO:0000313" key="1">
    <source>
        <dbReference type="EMBL" id="GIJ60709.1"/>
    </source>
</evidence>
<dbReference type="InterPro" id="IPR015018">
    <property type="entry name" value="DUF1905"/>
</dbReference>
<sequence length="100" mass="10883">MRFAFDAELWIWDARRDDSWTFLSLPADASDEIRDLAEAGAPRRGFGSVRVRVSIGGSTWSTSVFPDGARGVYVLPVKKAVRRAEGIEAGDVAGVTVEVI</sequence>
<keyword evidence="2" id="KW-1185">Reference proteome</keyword>
<evidence type="ECO:0008006" key="3">
    <source>
        <dbReference type="Google" id="ProtNLM"/>
    </source>
</evidence>
<reference evidence="1" key="1">
    <citation type="submission" date="2021-01" db="EMBL/GenBank/DDBJ databases">
        <title>Whole genome shotgun sequence of Virgisporangium aurantiacum NBRC 16421.</title>
        <authorList>
            <person name="Komaki H."/>
            <person name="Tamura T."/>
        </authorList>
    </citation>
    <scope>NUCLEOTIDE SEQUENCE</scope>
    <source>
        <strain evidence="1">NBRC 16421</strain>
    </source>
</reference>
<comment type="caution">
    <text evidence="1">The sequence shown here is derived from an EMBL/GenBank/DDBJ whole genome shotgun (WGS) entry which is preliminary data.</text>
</comment>
<dbReference type="InterPro" id="IPR037079">
    <property type="entry name" value="AF2212/PG0164-like_sf"/>
</dbReference>
<evidence type="ECO:0000313" key="2">
    <source>
        <dbReference type="Proteomes" id="UP000612585"/>
    </source>
</evidence>
<dbReference type="Gene3D" id="2.40.30.100">
    <property type="entry name" value="AF2212/PG0164-like"/>
    <property type="match status" value="1"/>
</dbReference>
<dbReference type="AlphaFoldDB" id="A0A8J3ZAU1"/>
<accession>A0A8J3ZAU1</accession>